<feature type="region of interest" description="Disordered" evidence="1">
    <location>
        <begin position="1"/>
        <end position="31"/>
    </location>
</feature>
<name>A0A3N4HUY2_ASCIM</name>
<protein>
    <submittedName>
        <fullName evidence="2">Uncharacterized protein</fullName>
    </submittedName>
</protein>
<proteinExistence type="predicted"/>
<gene>
    <name evidence="2" type="ORF">BJ508DRAFT_310073</name>
</gene>
<dbReference type="EMBL" id="ML119725">
    <property type="protein sequence ID" value="RPA77489.1"/>
    <property type="molecule type" value="Genomic_DNA"/>
</dbReference>
<evidence type="ECO:0000256" key="1">
    <source>
        <dbReference type="SAM" id="MobiDB-lite"/>
    </source>
</evidence>
<organism evidence="2 3">
    <name type="scientific">Ascobolus immersus RN42</name>
    <dbReference type="NCBI Taxonomy" id="1160509"/>
    <lineage>
        <taxon>Eukaryota</taxon>
        <taxon>Fungi</taxon>
        <taxon>Dikarya</taxon>
        <taxon>Ascomycota</taxon>
        <taxon>Pezizomycotina</taxon>
        <taxon>Pezizomycetes</taxon>
        <taxon>Pezizales</taxon>
        <taxon>Ascobolaceae</taxon>
        <taxon>Ascobolus</taxon>
    </lineage>
</organism>
<accession>A0A3N4HUY2</accession>
<dbReference type="AlphaFoldDB" id="A0A3N4HUY2"/>
<dbReference type="Proteomes" id="UP000275078">
    <property type="component" value="Unassembled WGS sequence"/>
</dbReference>
<keyword evidence="3" id="KW-1185">Reference proteome</keyword>
<reference evidence="2 3" key="1">
    <citation type="journal article" date="2018" name="Nat. Ecol. Evol.">
        <title>Pezizomycetes genomes reveal the molecular basis of ectomycorrhizal truffle lifestyle.</title>
        <authorList>
            <person name="Murat C."/>
            <person name="Payen T."/>
            <person name="Noel B."/>
            <person name="Kuo A."/>
            <person name="Morin E."/>
            <person name="Chen J."/>
            <person name="Kohler A."/>
            <person name="Krizsan K."/>
            <person name="Balestrini R."/>
            <person name="Da Silva C."/>
            <person name="Montanini B."/>
            <person name="Hainaut M."/>
            <person name="Levati E."/>
            <person name="Barry K.W."/>
            <person name="Belfiori B."/>
            <person name="Cichocki N."/>
            <person name="Clum A."/>
            <person name="Dockter R.B."/>
            <person name="Fauchery L."/>
            <person name="Guy J."/>
            <person name="Iotti M."/>
            <person name="Le Tacon F."/>
            <person name="Lindquist E.A."/>
            <person name="Lipzen A."/>
            <person name="Malagnac F."/>
            <person name="Mello A."/>
            <person name="Molinier V."/>
            <person name="Miyauchi S."/>
            <person name="Poulain J."/>
            <person name="Riccioni C."/>
            <person name="Rubini A."/>
            <person name="Sitrit Y."/>
            <person name="Splivallo R."/>
            <person name="Traeger S."/>
            <person name="Wang M."/>
            <person name="Zifcakova L."/>
            <person name="Wipf D."/>
            <person name="Zambonelli A."/>
            <person name="Paolocci F."/>
            <person name="Nowrousian M."/>
            <person name="Ottonello S."/>
            <person name="Baldrian P."/>
            <person name="Spatafora J.W."/>
            <person name="Henrissat B."/>
            <person name="Nagy L.G."/>
            <person name="Aury J.M."/>
            <person name="Wincker P."/>
            <person name="Grigoriev I.V."/>
            <person name="Bonfante P."/>
            <person name="Martin F.M."/>
        </authorList>
    </citation>
    <scope>NUCLEOTIDE SEQUENCE [LARGE SCALE GENOMIC DNA]</scope>
    <source>
        <strain evidence="2 3">RN42</strain>
    </source>
</reference>
<sequence>MPRRMTPTATTERLRYGRNGGAEPTRTPRDTDEFLRLNTLPHRIARKFPMGRTVLGCTQYRTTITTSTSAKAQGNIGIHGLETVALVRGQQDDRWMAHGSAKIGSTKTAPAAVSTSFARIPTSYLAEKVSGCFASRLQVQECDSECWDKGRRTPPSWLIGSEGKGPLGASNTRTARRWKRIWRSEVIGLESGLPNSHTRREVLDYEQSTFTTTGTTQSSSQITLYFSALAPGQDTSKAMGHIHTGIVCGDTVETGTRSKPAASHLQVSSSFQHRLRSFPAFGFRNFSATYRKWIESGLDRA</sequence>
<evidence type="ECO:0000313" key="3">
    <source>
        <dbReference type="Proteomes" id="UP000275078"/>
    </source>
</evidence>
<evidence type="ECO:0000313" key="2">
    <source>
        <dbReference type="EMBL" id="RPA77489.1"/>
    </source>
</evidence>